<reference evidence="3 4" key="1">
    <citation type="submission" date="2019-01" db="EMBL/GenBank/DDBJ databases">
        <authorList>
            <consortium name="Pathogen Informatics"/>
        </authorList>
    </citation>
    <scope>NUCLEOTIDE SEQUENCE [LARGE SCALE GENOMIC DNA]</scope>
    <source>
        <strain evidence="3 4">NCTC10183</strain>
    </source>
</reference>
<feature type="coiled-coil region" evidence="1">
    <location>
        <begin position="541"/>
        <end position="713"/>
    </location>
</feature>
<accession>A0A449A2B6</accession>
<keyword evidence="1" id="KW-0175">Coiled coil</keyword>
<evidence type="ECO:0000313" key="4">
    <source>
        <dbReference type="Proteomes" id="UP000290568"/>
    </source>
</evidence>
<dbReference type="PANTHER" id="PTHR23159:SF31">
    <property type="entry name" value="CENTROSOME-ASSOCIATED PROTEIN CEP250 ISOFORM X1"/>
    <property type="match status" value="1"/>
</dbReference>
<dbReference type="PANTHER" id="PTHR23159">
    <property type="entry name" value="CENTROSOMAL PROTEIN 2"/>
    <property type="match status" value="1"/>
</dbReference>
<evidence type="ECO:0000256" key="2">
    <source>
        <dbReference type="SAM" id="Phobius"/>
    </source>
</evidence>
<dbReference type="AlphaFoldDB" id="A0A449A2B6"/>
<feature type="coiled-coil region" evidence="1">
    <location>
        <begin position="55"/>
        <end position="103"/>
    </location>
</feature>
<name>A0A449A2B6_9BACT</name>
<keyword evidence="2" id="KW-1133">Transmembrane helix</keyword>
<evidence type="ECO:0000313" key="3">
    <source>
        <dbReference type="EMBL" id="VEU58361.1"/>
    </source>
</evidence>
<protein>
    <submittedName>
        <fullName evidence="3">Chromosome segregation protein SMC</fullName>
    </submittedName>
</protein>
<organism evidence="3 4">
    <name type="scientific">Mycoplasmopsis gallinacea</name>
    <dbReference type="NCBI Taxonomy" id="29556"/>
    <lineage>
        <taxon>Bacteria</taxon>
        <taxon>Bacillati</taxon>
        <taxon>Mycoplasmatota</taxon>
        <taxon>Mycoplasmoidales</taxon>
        <taxon>Metamycoplasmataceae</taxon>
        <taxon>Mycoplasmopsis</taxon>
    </lineage>
</organism>
<feature type="transmembrane region" description="Helical" evidence="2">
    <location>
        <begin position="27"/>
        <end position="46"/>
    </location>
</feature>
<keyword evidence="4" id="KW-1185">Reference proteome</keyword>
<dbReference type="Proteomes" id="UP000290568">
    <property type="component" value="Chromosome"/>
</dbReference>
<keyword evidence="2" id="KW-0812">Transmembrane</keyword>
<proteinExistence type="predicted"/>
<sequence>MLIKNENSSFLFGKRDETTNKKRKRNLLWALLGVSVISLLITPFVVTHCANVEEIKNNEKKIETLNWQVAKRKNEINLLKNDLDHKNRQIETLSANIATEREKLITAKSKLVALVGNSNEDFYPSANGENASESSIVGNLNAQISSLKGTIREKEAKISRLEKDLKTLKQDYESLKLKLKNVEKENVRLLNEIENIIAINKQKMDKLNLEISHLQGENEKKMNIIKEKETQIISLNSNISNLKSKIVQHENTIKENEAKISNLNSELKLNKEMLVNFFMDYRSTINELLFEIDKLKDSNNNFVNSLFANINENLDPNNPDLAEISKYSLPKDTYLTLINGEKIIIDESKELLISSSYAAWNSLDFEDKALLDKFLNSESKEYKETLISELNSNNSHFKKHLKLVSLIKNAIINNTKVLNESLTKVIELNNQRDEKLRKYLNGLINKIEELTGEKYHPTRDFGVNGENAEGGLVYKLRSEIVNLENIIAINKSKLNEYVGSSETNFIAGENGENALENSLVYKLRQQIEDKTNLLNSKESELLNKNSELKNKALDIKRLEKEKVSLISEISANKAEIRQLKDVKKQNEKNINELKSKNILLEKAGVEKDESVRKLNQLLAAYLSEISDLKTKLKQANNNNDEAQSTILEMKRKLKKLTGSDDPAFDVGISGENALEGSLIDKLNKIIKSKELSIARLENELEIEKTKSIELEKMWNKLNVREISNSSLLSSTRTTFYPEGHIWQGMVKNRYNTHFKRILHGFDSIDSDALAFDMYFSKDGQWNMSKILRAYKEKDKTLNPPTYFAEFVLKKDGFKTKADIDQEIALLERRKFELLEGIQDLELEYSDEDDIERLRTELREVESKIDRTIDKYLINRTDFAFGSELTGQERFTLLFAGIEHKNITLSEIENNIRSFNQDTSNQFIKTYRVKQLVASEKSSTFHFRESEIEIKWQPIIKVSRDERKIIFKTYALPLYITNRAGNDKPTSFTLSLFERKPMPDIEYIFADSWYEATHDRKVPTTVPKRYLVYDDDDSGDSWGSTADPKWEEKYEWDLNSFALRNMGNVYLYDAITVPKDFNSMSEHIPTSMVLQLK</sequence>
<dbReference type="EMBL" id="LR214950">
    <property type="protein sequence ID" value="VEU58361.1"/>
    <property type="molecule type" value="Genomic_DNA"/>
</dbReference>
<feature type="coiled-coil region" evidence="1">
    <location>
        <begin position="823"/>
        <end position="870"/>
    </location>
</feature>
<dbReference type="Gene3D" id="1.20.5.1700">
    <property type="match status" value="1"/>
</dbReference>
<feature type="coiled-coil region" evidence="1">
    <location>
        <begin position="137"/>
        <end position="273"/>
    </location>
</feature>
<gene>
    <name evidence="3" type="ORF">NCTC10183_00119</name>
</gene>
<keyword evidence="2" id="KW-0472">Membrane</keyword>
<evidence type="ECO:0000256" key="1">
    <source>
        <dbReference type="SAM" id="Coils"/>
    </source>
</evidence>